<dbReference type="Proteomes" id="UP001057427">
    <property type="component" value="Segment"/>
</dbReference>
<sequence length="54" mass="6384">MQLPTWIPRISRPWNPAYRSTWDVMSDNEKRWSWLFDAGVVLVVGIVLLVLSRQ</sequence>
<keyword evidence="1" id="KW-0472">Membrane</keyword>
<gene>
    <name evidence="2" type="ORF">BAJUN_02190</name>
</gene>
<feature type="transmembrane region" description="Helical" evidence="1">
    <location>
        <begin position="32"/>
        <end position="51"/>
    </location>
</feature>
<evidence type="ECO:0000256" key="1">
    <source>
        <dbReference type="SAM" id="Phobius"/>
    </source>
</evidence>
<organism evidence="2 3">
    <name type="scientific">Brevundimonas phage vB_BgoS-Bajun</name>
    <dbReference type="NCBI Taxonomy" id="2948594"/>
    <lineage>
        <taxon>Viruses</taxon>
        <taxon>Duplodnaviria</taxon>
        <taxon>Heunggongvirae</taxon>
        <taxon>Uroviricota</taxon>
        <taxon>Caudoviricetes</taxon>
        <taxon>Dolichocephalovirinae</taxon>
    </lineage>
</organism>
<proteinExistence type="predicted"/>
<protein>
    <submittedName>
        <fullName evidence="2">Uncharacterized protein</fullName>
    </submittedName>
</protein>
<keyword evidence="3" id="KW-1185">Reference proteome</keyword>
<keyword evidence="1" id="KW-1133">Transmembrane helix</keyword>
<reference evidence="2" key="1">
    <citation type="submission" date="2022-05" db="EMBL/GenBank/DDBJ databases">
        <authorList>
            <person name="Friedrich I."/>
            <person name="Poehlein A."/>
            <person name="Schneider D."/>
            <person name="Hertel R."/>
            <person name="Daniel R."/>
        </authorList>
    </citation>
    <scope>NUCLEOTIDE SEQUENCE</scope>
</reference>
<dbReference type="EMBL" id="ON529858">
    <property type="protein sequence ID" value="UTC29849.1"/>
    <property type="molecule type" value="Genomic_DNA"/>
</dbReference>
<accession>A0A9E7N7L2</accession>
<evidence type="ECO:0000313" key="3">
    <source>
        <dbReference type="Proteomes" id="UP001057427"/>
    </source>
</evidence>
<keyword evidence="1" id="KW-0812">Transmembrane</keyword>
<evidence type="ECO:0000313" key="2">
    <source>
        <dbReference type="EMBL" id="UTC29849.1"/>
    </source>
</evidence>
<name>A0A9E7N7L2_9CAUD</name>